<keyword evidence="4" id="KW-0479">Metal-binding</keyword>
<gene>
    <name evidence="8" type="ORF">HAX54_035127</name>
</gene>
<accession>A0ABS8VGC8</accession>
<keyword evidence="9" id="KW-1185">Reference proteome</keyword>
<reference evidence="8 9" key="1">
    <citation type="journal article" date="2021" name="BMC Genomics">
        <title>Datura genome reveals duplications of psychoactive alkaloid biosynthetic genes and high mutation rate following tissue culture.</title>
        <authorList>
            <person name="Rajewski A."/>
            <person name="Carter-House D."/>
            <person name="Stajich J."/>
            <person name="Litt A."/>
        </authorList>
    </citation>
    <scope>NUCLEOTIDE SEQUENCE [LARGE SCALE GENOMIC DNA]</scope>
    <source>
        <strain evidence="8">AR-01</strain>
    </source>
</reference>
<dbReference type="Proteomes" id="UP000823775">
    <property type="component" value="Unassembled WGS sequence"/>
</dbReference>
<evidence type="ECO:0000313" key="8">
    <source>
        <dbReference type="EMBL" id="MCD9645831.1"/>
    </source>
</evidence>
<keyword evidence="6" id="KW-0833">Ubl conjugation pathway</keyword>
<evidence type="ECO:0000313" key="9">
    <source>
        <dbReference type="Proteomes" id="UP000823775"/>
    </source>
</evidence>
<dbReference type="Gene3D" id="3.30.40.10">
    <property type="entry name" value="Zinc/RING finger domain, C3HC4 (zinc finger)"/>
    <property type="match status" value="1"/>
</dbReference>
<evidence type="ECO:0000256" key="2">
    <source>
        <dbReference type="ARBA" id="ARBA00012483"/>
    </source>
</evidence>
<keyword evidence="5" id="KW-0863">Zinc-finger</keyword>
<evidence type="ECO:0000256" key="7">
    <source>
        <dbReference type="ARBA" id="ARBA00022833"/>
    </source>
</evidence>
<dbReference type="PANTHER" id="PTHR22937">
    <property type="entry name" value="E3 UBIQUITIN-PROTEIN LIGASE RNF165"/>
    <property type="match status" value="1"/>
</dbReference>
<evidence type="ECO:0000256" key="5">
    <source>
        <dbReference type="ARBA" id="ARBA00022771"/>
    </source>
</evidence>
<dbReference type="InterPro" id="IPR013083">
    <property type="entry name" value="Znf_RING/FYVE/PHD"/>
</dbReference>
<dbReference type="EMBL" id="JACEIK010004565">
    <property type="protein sequence ID" value="MCD9645831.1"/>
    <property type="molecule type" value="Genomic_DNA"/>
</dbReference>
<evidence type="ECO:0000256" key="1">
    <source>
        <dbReference type="ARBA" id="ARBA00000900"/>
    </source>
</evidence>
<organism evidence="8 9">
    <name type="scientific">Datura stramonium</name>
    <name type="common">Jimsonweed</name>
    <name type="synonym">Common thornapple</name>
    <dbReference type="NCBI Taxonomy" id="4076"/>
    <lineage>
        <taxon>Eukaryota</taxon>
        <taxon>Viridiplantae</taxon>
        <taxon>Streptophyta</taxon>
        <taxon>Embryophyta</taxon>
        <taxon>Tracheophyta</taxon>
        <taxon>Spermatophyta</taxon>
        <taxon>Magnoliopsida</taxon>
        <taxon>eudicotyledons</taxon>
        <taxon>Gunneridae</taxon>
        <taxon>Pentapetalae</taxon>
        <taxon>asterids</taxon>
        <taxon>lamiids</taxon>
        <taxon>Solanales</taxon>
        <taxon>Solanaceae</taxon>
        <taxon>Solanoideae</taxon>
        <taxon>Datureae</taxon>
        <taxon>Datura</taxon>
    </lineage>
</organism>
<evidence type="ECO:0000256" key="3">
    <source>
        <dbReference type="ARBA" id="ARBA00022679"/>
    </source>
</evidence>
<dbReference type="EC" id="2.3.2.27" evidence="2"/>
<proteinExistence type="predicted"/>
<protein>
    <recommendedName>
        <fullName evidence="2">RING-type E3 ubiquitin transferase</fullName>
        <ecNumber evidence="2">2.3.2.27</ecNumber>
    </recommendedName>
</protein>
<name>A0ABS8VGC8_DATST</name>
<comment type="caution">
    <text evidence="8">The sequence shown here is derived from an EMBL/GenBank/DDBJ whole genome shotgun (WGS) entry which is preliminary data.</text>
</comment>
<evidence type="ECO:0000256" key="4">
    <source>
        <dbReference type="ARBA" id="ARBA00022723"/>
    </source>
</evidence>
<comment type="catalytic activity">
    <reaction evidence="1">
        <text>S-ubiquitinyl-[E2 ubiquitin-conjugating enzyme]-L-cysteine + [acceptor protein]-L-lysine = [E2 ubiquitin-conjugating enzyme]-L-cysteine + N(6)-ubiquitinyl-[acceptor protein]-L-lysine.</text>
        <dbReference type="EC" id="2.3.2.27"/>
    </reaction>
</comment>
<sequence length="104" mass="11891">MASVSEYSVRIIRITNRSLGADYEVLDRRQENNYLEEKEEDSILGYFKTRTHCVVALEDRVNNPTKSDEEICAICQVEFEHEETIETLGCGHEYHTCAALNSGC</sequence>
<dbReference type="InterPro" id="IPR045191">
    <property type="entry name" value="MBR1/2-like"/>
</dbReference>
<evidence type="ECO:0000256" key="6">
    <source>
        <dbReference type="ARBA" id="ARBA00022786"/>
    </source>
</evidence>
<dbReference type="SUPFAM" id="SSF57850">
    <property type="entry name" value="RING/U-box"/>
    <property type="match status" value="1"/>
</dbReference>
<dbReference type="PANTHER" id="PTHR22937:SF175">
    <property type="entry name" value="RING-TYPE E3 UBIQUITIN TRANSFERASE"/>
    <property type="match status" value="1"/>
</dbReference>
<keyword evidence="7" id="KW-0862">Zinc</keyword>
<keyword evidence="3" id="KW-0808">Transferase</keyword>